<accession>A0A6N8I016</accession>
<name>A0A6N8I016_9FIRM</name>
<dbReference type="InterPro" id="IPR013610">
    <property type="entry name" value="ArdC_N"/>
</dbReference>
<dbReference type="Proteomes" id="UP000469440">
    <property type="component" value="Unassembled WGS sequence"/>
</dbReference>
<evidence type="ECO:0000259" key="2">
    <source>
        <dbReference type="Pfam" id="PF08401"/>
    </source>
</evidence>
<gene>
    <name evidence="6" type="ORF">CAFE_21410</name>
</gene>
<feature type="domain" description="N-terminal" evidence="2">
    <location>
        <begin position="7"/>
        <end position="131"/>
    </location>
</feature>
<dbReference type="Pfam" id="PF08401">
    <property type="entry name" value="ArdcN"/>
    <property type="match status" value="1"/>
</dbReference>
<dbReference type="Pfam" id="PF18830">
    <property type="entry name" value="LPD16"/>
    <property type="match status" value="1"/>
</dbReference>
<evidence type="ECO:0000313" key="7">
    <source>
        <dbReference type="Proteomes" id="UP000469440"/>
    </source>
</evidence>
<dbReference type="Pfam" id="PF14191">
    <property type="entry name" value="YodL"/>
    <property type="match status" value="1"/>
</dbReference>
<dbReference type="RefSeq" id="WP_156990657.1">
    <property type="nucleotide sequence ID" value="NZ_VWXL01000058.1"/>
</dbReference>
<feature type="region of interest" description="Disordered" evidence="1">
    <location>
        <begin position="225"/>
        <end position="244"/>
    </location>
</feature>
<sequence>MAEKNKERLKEITDSIEQGIKDLFQSDRYAQYLRTMSRFHHYSVNNTMLIYMQKPGATLVAGFNKWHDQFSRNVMRGEKGIKIIAPTPFKKKIEEEKLDPETKTPMLDADGKVIMEKKEIKIPMYKVVSVFDVSQTEGKPLPTLANDLMGNVKQYEIFIEVLRRSSPVPLTFETMEPNTDGYFSEKDQRIAIRSGISEVQTVSAAVHEITHATLHNYEQARLDAAKEDGTAEPPNPKDRRTEEVEAESVSYAVCQYYGIQTGENSFGYIASWSKDKELPELRASLETINKTASGLISDIDQNFCEVQKEYDSILEQFAADTYRYTTSVMEPPFPLNSIEEEIPATVEDLKSGYGKDTRAAILNAAKVEGATSPNELLRQLDEIEKIYPPRETEAMYLLDNAAYLYLKENEDGYGYTLYDKENLRETASGFADEGVSSIPTAYEQALALEHLAPATSEKVPLDILRDIAAVHEQDVQEYIRKNHISMGDHQNPVPGAQDAPTSSKEAGMLPDAPELALDEYPMPDLELTVADLEACGYLDGDLLPLSKDRALELFEQDLTVYMIEDGGASMAFDPDEIQAHSGLFAVSREEWEESREFSSAIEDRMKHQEQREAAFLKTPQDAFAIYQVKDKDELRDIRFEPLSWLESKGISVDHGNYDLAYTAPLTDKGNAEEKLAVLWDRFNNDHPADYHRPSLSVSDIVALKQNGVVSCHYVDSFGFQELPAFLKPENYLKNAEMAMEDDYDMIDGIIDNGKNSTVAELEQQAKAGQPISLLKLAEASRREHDEKKKSVVEQLRNQPINREHKKAAPDRGAEMER</sequence>
<feature type="compositionally biased region" description="Basic and acidic residues" evidence="1">
    <location>
        <begin position="806"/>
        <end position="817"/>
    </location>
</feature>
<dbReference type="EMBL" id="VWXL01000058">
    <property type="protein sequence ID" value="MVB11426.1"/>
    <property type="molecule type" value="Genomic_DNA"/>
</dbReference>
<dbReference type="Pfam" id="PF14195">
    <property type="entry name" value="DUF4316"/>
    <property type="match status" value="1"/>
</dbReference>
<dbReference type="InterPro" id="IPR025923">
    <property type="entry name" value="YodL-like_dom"/>
</dbReference>
<keyword evidence="7" id="KW-1185">Reference proteome</keyword>
<feature type="domain" description="DUF4316" evidence="4">
    <location>
        <begin position="728"/>
        <end position="777"/>
    </location>
</feature>
<feature type="compositionally biased region" description="Basic and acidic residues" evidence="1">
    <location>
        <begin position="779"/>
        <end position="791"/>
    </location>
</feature>
<dbReference type="AlphaFoldDB" id="A0A6N8I016"/>
<reference evidence="6 7" key="1">
    <citation type="submission" date="2019-09" db="EMBL/GenBank/DDBJ databases">
        <title>Genome sequence of Clostridium sp. EA1.</title>
        <authorList>
            <person name="Poehlein A."/>
            <person name="Bengelsdorf F.R."/>
            <person name="Daniel R."/>
        </authorList>
    </citation>
    <scope>NUCLEOTIDE SEQUENCE [LARGE SCALE GENOMIC DNA]</scope>
    <source>
        <strain evidence="6 7">EA1</strain>
    </source>
</reference>
<dbReference type="InterPro" id="IPR025465">
    <property type="entry name" value="DUF4316"/>
</dbReference>
<evidence type="ECO:0000256" key="1">
    <source>
        <dbReference type="SAM" id="MobiDB-lite"/>
    </source>
</evidence>
<evidence type="ECO:0000259" key="4">
    <source>
        <dbReference type="Pfam" id="PF14195"/>
    </source>
</evidence>
<evidence type="ECO:0000313" key="6">
    <source>
        <dbReference type="EMBL" id="MVB11426.1"/>
    </source>
</evidence>
<dbReference type="GO" id="GO:0003697">
    <property type="term" value="F:single-stranded DNA binding"/>
    <property type="evidence" value="ECO:0007669"/>
    <property type="project" value="InterPro"/>
</dbReference>
<evidence type="ECO:0000259" key="5">
    <source>
        <dbReference type="Pfam" id="PF18830"/>
    </source>
</evidence>
<evidence type="ECO:0000259" key="3">
    <source>
        <dbReference type="Pfam" id="PF14191"/>
    </source>
</evidence>
<proteinExistence type="predicted"/>
<feature type="domain" description="Large polyvalent protein-associated" evidence="5">
    <location>
        <begin position="390"/>
        <end position="464"/>
    </location>
</feature>
<feature type="region of interest" description="Disordered" evidence="1">
    <location>
        <begin position="485"/>
        <end position="506"/>
    </location>
</feature>
<feature type="compositionally biased region" description="Basic and acidic residues" evidence="1">
    <location>
        <begin position="225"/>
        <end position="243"/>
    </location>
</feature>
<comment type="caution">
    <text evidence="6">The sequence shown here is derived from an EMBL/GenBank/DDBJ whole genome shotgun (WGS) entry which is preliminary data.</text>
</comment>
<protein>
    <submittedName>
        <fullName evidence="6">YodL-like protein</fullName>
    </submittedName>
</protein>
<dbReference type="InterPro" id="IPR040568">
    <property type="entry name" value="LPD16"/>
</dbReference>
<feature type="region of interest" description="Disordered" evidence="1">
    <location>
        <begin position="779"/>
        <end position="817"/>
    </location>
</feature>
<organism evidence="6 7">
    <name type="scientific">Caproicibacter fermentans</name>
    <dbReference type="NCBI Taxonomy" id="2576756"/>
    <lineage>
        <taxon>Bacteria</taxon>
        <taxon>Bacillati</taxon>
        <taxon>Bacillota</taxon>
        <taxon>Clostridia</taxon>
        <taxon>Eubacteriales</taxon>
        <taxon>Acutalibacteraceae</taxon>
        <taxon>Caproicibacter</taxon>
    </lineage>
</organism>
<dbReference type="OrthoDB" id="9803716at2"/>
<feature type="domain" description="YodL-like" evidence="3">
    <location>
        <begin position="623"/>
        <end position="725"/>
    </location>
</feature>